<dbReference type="OrthoDB" id="3210378at2759"/>
<reference evidence="2 3" key="1">
    <citation type="journal article" date="2018" name="New Phytol.">
        <title>Comparative genomics and transcriptomics depict ericoid mycorrhizal fungi as versatile saprotrophs and plant mutualists.</title>
        <authorList>
            <person name="Martino E."/>
            <person name="Morin E."/>
            <person name="Grelet G.A."/>
            <person name="Kuo A."/>
            <person name="Kohler A."/>
            <person name="Daghino S."/>
            <person name="Barry K.W."/>
            <person name="Cichocki N."/>
            <person name="Clum A."/>
            <person name="Dockter R.B."/>
            <person name="Hainaut M."/>
            <person name="Kuo R.C."/>
            <person name="LaButti K."/>
            <person name="Lindahl B.D."/>
            <person name="Lindquist E.A."/>
            <person name="Lipzen A."/>
            <person name="Khouja H.R."/>
            <person name="Magnuson J."/>
            <person name="Murat C."/>
            <person name="Ohm R.A."/>
            <person name="Singer S.W."/>
            <person name="Spatafora J.W."/>
            <person name="Wang M."/>
            <person name="Veneault-Fourrey C."/>
            <person name="Henrissat B."/>
            <person name="Grigoriev I.V."/>
            <person name="Martin F.M."/>
            <person name="Perotto S."/>
        </authorList>
    </citation>
    <scope>NUCLEOTIDE SEQUENCE [LARGE SCALE GENOMIC DNA]</scope>
    <source>
        <strain evidence="2 3">ATCC 22711</strain>
    </source>
</reference>
<keyword evidence="3" id="KW-1185">Reference proteome</keyword>
<dbReference type="SUPFAM" id="SSF52047">
    <property type="entry name" value="RNI-like"/>
    <property type="match status" value="1"/>
</dbReference>
<organism evidence="2 3">
    <name type="scientific">Amorphotheca resinae ATCC 22711</name>
    <dbReference type="NCBI Taxonomy" id="857342"/>
    <lineage>
        <taxon>Eukaryota</taxon>
        <taxon>Fungi</taxon>
        <taxon>Dikarya</taxon>
        <taxon>Ascomycota</taxon>
        <taxon>Pezizomycotina</taxon>
        <taxon>Leotiomycetes</taxon>
        <taxon>Helotiales</taxon>
        <taxon>Amorphothecaceae</taxon>
        <taxon>Amorphotheca</taxon>
    </lineage>
</organism>
<accession>A0A2T3B334</accession>
<feature type="region of interest" description="Disordered" evidence="1">
    <location>
        <begin position="523"/>
        <end position="555"/>
    </location>
</feature>
<evidence type="ECO:0000313" key="3">
    <source>
        <dbReference type="Proteomes" id="UP000241818"/>
    </source>
</evidence>
<evidence type="ECO:0008006" key="4">
    <source>
        <dbReference type="Google" id="ProtNLM"/>
    </source>
</evidence>
<feature type="compositionally biased region" description="Low complexity" evidence="1">
    <location>
        <begin position="542"/>
        <end position="555"/>
    </location>
</feature>
<feature type="compositionally biased region" description="Basic and acidic residues" evidence="1">
    <location>
        <begin position="524"/>
        <end position="540"/>
    </location>
</feature>
<gene>
    <name evidence="2" type="ORF">M430DRAFT_34441</name>
</gene>
<dbReference type="AlphaFoldDB" id="A0A2T3B334"/>
<dbReference type="Proteomes" id="UP000241818">
    <property type="component" value="Unassembled WGS sequence"/>
</dbReference>
<feature type="region of interest" description="Disordered" evidence="1">
    <location>
        <begin position="682"/>
        <end position="708"/>
    </location>
</feature>
<feature type="compositionally biased region" description="Low complexity" evidence="1">
    <location>
        <begin position="8"/>
        <end position="21"/>
    </location>
</feature>
<evidence type="ECO:0000256" key="1">
    <source>
        <dbReference type="SAM" id="MobiDB-lite"/>
    </source>
</evidence>
<protein>
    <recommendedName>
        <fullName evidence="4">F-box domain-containing protein</fullName>
    </recommendedName>
</protein>
<feature type="region of interest" description="Disordered" evidence="1">
    <location>
        <begin position="1"/>
        <end position="46"/>
    </location>
</feature>
<dbReference type="InterPro" id="IPR032675">
    <property type="entry name" value="LRR_dom_sf"/>
</dbReference>
<dbReference type="STRING" id="857342.A0A2T3B334"/>
<dbReference type="RefSeq" id="XP_024721301.1">
    <property type="nucleotide sequence ID" value="XM_024866551.1"/>
</dbReference>
<name>A0A2T3B334_AMORE</name>
<feature type="compositionally biased region" description="Polar residues" evidence="1">
    <location>
        <begin position="27"/>
        <end position="36"/>
    </location>
</feature>
<dbReference type="Gene3D" id="3.80.10.10">
    <property type="entry name" value="Ribonuclease Inhibitor"/>
    <property type="match status" value="1"/>
</dbReference>
<dbReference type="GeneID" id="36574632"/>
<evidence type="ECO:0000313" key="2">
    <source>
        <dbReference type="EMBL" id="PSS20031.1"/>
    </source>
</evidence>
<sequence length="724" mass="79806">MERPRSSPRPVSSASSQSSFESRYKSPLSTSSSVDYESSRTSEDSSLFDADAGSVSFVSPTSTPHTLYKDGKRSFTEPIVPVRRHGAGGIERSTLITPQRLSRAPSSPVTRDFGMMLQIPRAPGESFKRLPEEILLVILGELKKSHLAVGSTSCATCWMRDLANLGLSSRKWWCAARCMLYEDIQLNGVDSVHHTRKFKIKYGVRLKLLRRTLRARPELAEYVKSLKVPSMPDGAKGKKEQEEYLDLVASVIMACPNLERLPGFYPAYNHTFSRLVHALSTRQKLKEAVWVISSSPSQRQHRYTSTDDAQYFPSIMAPARLLPEQCVDFLTYHSNWTHLKTLFLHCNPGGNIDSLLFADVCNLLPSLENLHVSSFPTPAFNDSTLTSLPPLKSLRLENLSGITANGLSAYACSPGSNTLTSLSLISLPDVSLPVLARLFSYLKSMTRFTLSQASSPGLPVGTDIYLHPYLASPSLEYLHWEITNPSDEEATDILAKSILYSGFPSLRTIRAPTDSEGTLQKLCKPREKIELPGDRHRDKGGSSAAPSHVLSSSSLPSPTWSTFSLGHNYSGSSFLKSPTRSTFSLKMDSPICNDRSAEPGTSLLAARRTAQQRIDAAQTTPQFHIIIWNEWGLLVERQTAGGFIGMVQSRITYSLKPDIDGADQALVTVDGPGGLLDGAAETHSRDGCTGGWNRGRSGKSGSSKEKWSHTERGRWREIALEKFF</sequence>
<proteinExistence type="predicted"/>
<dbReference type="EMBL" id="KZ679010">
    <property type="protein sequence ID" value="PSS20031.1"/>
    <property type="molecule type" value="Genomic_DNA"/>
</dbReference>
<dbReference type="InParanoid" id="A0A2T3B334"/>